<dbReference type="EMBL" id="LBXN01000116">
    <property type="protein sequence ID" value="KKR29786.1"/>
    <property type="molecule type" value="Genomic_DNA"/>
</dbReference>
<accession>A0A0G0PXE9</accession>
<protein>
    <recommendedName>
        <fullName evidence="1">HEPN domain-containing protein</fullName>
    </recommendedName>
</protein>
<evidence type="ECO:0000313" key="3">
    <source>
        <dbReference type="Proteomes" id="UP000034539"/>
    </source>
</evidence>
<dbReference type="SUPFAM" id="SSF81593">
    <property type="entry name" value="Nucleotidyltransferase substrate binding subunit/domain"/>
    <property type="match status" value="1"/>
</dbReference>
<gene>
    <name evidence="2" type="ORF">UT63_C0116G0002</name>
</gene>
<dbReference type="Gene3D" id="1.20.120.330">
    <property type="entry name" value="Nucleotidyltransferases domain 2"/>
    <property type="match status" value="1"/>
</dbReference>
<evidence type="ECO:0000259" key="1">
    <source>
        <dbReference type="PROSITE" id="PS50910"/>
    </source>
</evidence>
<comment type="caution">
    <text evidence="2">The sequence shown here is derived from an EMBL/GenBank/DDBJ whole genome shotgun (WGS) entry which is preliminary data.</text>
</comment>
<reference evidence="2 3" key="1">
    <citation type="journal article" date="2015" name="Nature">
        <title>rRNA introns, odd ribosomes, and small enigmatic genomes across a large radiation of phyla.</title>
        <authorList>
            <person name="Brown C.T."/>
            <person name="Hug L.A."/>
            <person name="Thomas B.C."/>
            <person name="Sharon I."/>
            <person name="Castelle C.J."/>
            <person name="Singh A."/>
            <person name="Wilkins M.J."/>
            <person name="Williams K.H."/>
            <person name="Banfield J.F."/>
        </authorList>
    </citation>
    <scope>NUCLEOTIDE SEQUENCE [LARGE SCALE GENOMIC DNA]</scope>
</reference>
<evidence type="ECO:0000313" key="2">
    <source>
        <dbReference type="EMBL" id="KKR29786.1"/>
    </source>
</evidence>
<dbReference type="Pfam" id="PF05168">
    <property type="entry name" value="HEPN"/>
    <property type="match status" value="1"/>
</dbReference>
<name>A0A0G0PXE9_9BACT</name>
<dbReference type="InterPro" id="IPR007842">
    <property type="entry name" value="HEPN_dom"/>
</dbReference>
<proteinExistence type="predicted"/>
<dbReference type="Proteomes" id="UP000034539">
    <property type="component" value="Unassembled WGS sequence"/>
</dbReference>
<dbReference type="PROSITE" id="PS50910">
    <property type="entry name" value="HEPN"/>
    <property type="match status" value="1"/>
</dbReference>
<dbReference type="AlphaFoldDB" id="A0A0G0PXE9"/>
<organism evidence="2 3">
    <name type="scientific">Candidatus Gottesmanbacteria bacterium GW2011_GWC2_39_8</name>
    <dbReference type="NCBI Taxonomy" id="1618450"/>
    <lineage>
        <taxon>Bacteria</taxon>
        <taxon>Candidatus Gottesmaniibacteriota</taxon>
    </lineage>
</organism>
<dbReference type="SMART" id="SM00748">
    <property type="entry name" value="HEPN"/>
    <property type="match status" value="1"/>
</dbReference>
<sequence length="126" mass="15105">MEEDFYLWLQKAKESLEDAISSFESHRYGLTAFCCQQALEKLLKSAIVKLKKERPRKIHDLLPLYRDSGLELSEEYESEITKISKFYFLVRYPDINRKFFTTPVTAKETLEKTKEIFLWIEDRLKK</sequence>
<feature type="domain" description="HEPN" evidence="1">
    <location>
        <begin position="9"/>
        <end position="116"/>
    </location>
</feature>